<sequence length="469" mass="53501">MHDEVKIIHQCQVSPPQGSLPSSITLPLSYLDLPYFYCPNIKRIFFYNFPHSTQHFLQTSLPILKDSLSLTLQHFFPFSSKIIFPPKPQNPHILYSQGDSITLTICESKSNFNYLISNSPKDLKIAYPFASLIPSPSIISQDGTLLLPTFAIQITVFPNFGFTICLTFRHEICDGKSFHHFIKFWSSLSKGNLENSSLSLPLHNRDMIHDPKELKQSFLEQIWNSPPNLEYTSANNNLLRHRFILTHHQVENLKKWVRTKSQTIGLQTLHLSTFVVTCYLFWICMIKTKSQDDKNKSTIVDCDSNNDFEDNYGFRFLMDLRNHFEVSTNYFGNCLGACVATLPKWKLVGENGICEAVNSIGREIKSFSDPLIGVEKLMFHQRINESGIKSHNMILAVGSPKFNVYETDFGWGKPLLSENIHVDNSSILCFSDSKDEDCVIEVGMVLDGDQIKKFSDVLEAQLRDIVGPK</sequence>
<protein>
    <submittedName>
        <fullName evidence="1">Uncharacterized protein</fullName>
    </submittedName>
</protein>
<organism evidence="1 2">
    <name type="scientific">Trifolium pratense</name>
    <name type="common">Red clover</name>
    <dbReference type="NCBI Taxonomy" id="57577"/>
    <lineage>
        <taxon>Eukaryota</taxon>
        <taxon>Viridiplantae</taxon>
        <taxon>Streptophyta</taxon>
        <taxon>Embryophyta</taxon>
        <taxon>Tracheophyta</taxon>
        <taxon>Spermatophyta</taxon>
        <taxon>Magnoliopsida</taxon>
        <taxon>eudicotyledons</taxon>
        <taxon>Gunneridae</taxon>
        <taxon>Pentapetalae</taxon>
        <taxon>rosids</taxon>
        <taxon>fabids</taxon>
        <taxon>Fabales</taxon>
        <taxon>Fabaceae</taxon>
        <taxon>Papilionoideae</taxon>
        <taxon>50 kb inversion clade</taxon>
        <taxon>NPAAA clade</taxon>
        <taxon>Hologalegina</taxon>
        <taxon>IRL clade</taxon>
        <taxon>Trifolieae</taxon>
        <taxon>Trifolium</taxon>
    </lineage>
</organism>
<keyword evidence="2" id="KW-1185">Reference proteome</keyword>
<dbReference type="Proteomes" id="UP001177021">
    <property type="component" value="Unassembled WGS sequence"/>
</dbReference>
<reference evidence="1" key="1">
    <citation type="submission" date="2023-10" db="EMBL/GenBank/DDBJ databases">
        <authorList>
            <person name="Rodriguez Cubillos JULIANA M."/>
            <person name="De Vega J."/>
        </authorList>
    </citation>
    <scope>NUCLEOTIDE SEQUENCE</scope>
</reference>
<accession>A0ACB0LKI1</accession>
<dbReference type="EMBL" id="CASHSV030000615">
    <property type="protein sequence ID" value="CAJ2669155.1"/>
    <property type="molecule type" value="Genomic_DNA"/>
</dbReference>
<comment type="caution">
    <text evidence="1">The sequence shown here is derived from an EMBL/GenBank/DDBJ whole genome shotgun (WGS) entry which is preliminary data.</text>
</comment>
<name>A0ACB0LKI1_TRIPR</name>
<evidence type="ECO:0000313" key="2">
    <source>
        <dbReference type="Proteomes" id="UP001177021"/>
    </source>
</evidence>
<proteinExistence type="predicted"/>
<evidence type="ECO:0000313" key="1">
    <source>
        <dbReference type="EMBL" id="CAJ2669155.1"/>
    </source>
</evidence>
<gene>
    <name evidence="1" type="ORF">MILVUS5_LOCUS33416</name>
</gene>